<name>E2Q0A7_STRCL</name>
<proteinExistence type="predicted"/>
<evidence type="ECO:0000313" key="1">
    <source>
        <dbReference type="EMBL" id="EFG10450.1"/>
    </source>
</evidence>
<sequence length="217" mass="22992">MEGRVSVSWLDGWGRCGPRGHESPASRHRAGWVGLLGAEARAFLRRDAVSEEVKAALRNPVKAHALLGEEFGFIPFKGFVRRMACADTVIHGSDPAWVTGQDEVLDSEAVATAAGILLPEDGDIRVPGAFGAKVPSAAVADARTRLPNFLGRRIQRALRVGNPSQRIDHTRRGTDLTCAASCPVVTRCRPRAGAALPLYGQAGQPQGQGPGSEVSAN</sequence>
<keyword evidence="2" id="KW-1185">Reference proteome</keyword>
<organism evidence="1 2">
    <name type="scientific">Streptomyces clavuligerus</name>
    <dbReference type="NCBI Taxonomy" id="1901"/>
    <lineage>
        <taxon>Bacteria</taxon>
        <taxon>Bacillati</taxon>
        <taxon>Actinomycetota</taxon>
        <taxon>Actinomycetes</taxon>
        <taxon>Kitasatosporales</taxon>
        <taxon>Streptomycetaceae</taxon>
        <taxon>Streptomyces</taxon>
    </lineage>
</organism>
<protein>
    <submittedName>
        <fullName evidence="1">Uncharacterized protein</fullName>
    </submittedName>
</protein>
<reference evidence="1 2" key="1">
    <citation type="journal article" date="2010" name="Genome Biol. Evol.">
        <title>The sequence of a 1.8-mb bacterial linear plasmid reveals a rich evolutionary reservoir of secondary metabolic pathways.</title>
        <authorList>
            <person name="Medema M.H."/>
            <person name="Trefzer A."/>
            <person name="Kovalchuk A."/>
            <person name="van den Berg M."/>
            <person name="Mueller U."/>
            <person name="Heijne W."/>
            <person name="Wu L."/>
            <person name="Alam M.T."/>
            <person name="Ronning C.M."/>
            <person name="Nierman W.C."/>
            <person name="Bovenberg R.A.L."/>
            <person name="Breitling R."/>
            <person name="Takano E."/>
        </authorList>
    </citation>
    <scope>NUCLEOTIDE SEQUENCE [LARGE SCALE GENOMIC DNA]</scope>
    <source>
        <strain evidence="2">ATCC 27064 / DSM 738 / JCM 4710 / NBRC 13307 / NCIMB 12785 / NRRL 3585 / VKM Ac-602</strain>
    </source>
</reference>
<gene>
    <name evidence="1" type="ORF">SCLAV_5383</name>
</gene>
<dbReference type="Proteomes" id="UP000002357">
    <property type="component" value="Chromosome"/>
</dbReference>
<dbReference type="AlphaFoldDB" id="E2Q0A7"/>
<accession>E2Q0A7</accession>
<dbReference type="EMBL" id="CM000913">
    <property type="protein sequence ID" value="EFG10450.1"/>
    <property type="molecule type" value="Genomic_DNA"/>
</dbReference>
<evidence type="ECO:0000313" key="2">
    <source>
        <dbReference type="Proteomes" id="UP000002357"/>
    </source>
</evidence>